<dbReference type="PANTHER" id="PTHR23068:SF25">
    <property type="entry name" value="DNA (CYTOSINE-5)-METHYLTRANSFERASE DRM2"/>
    <property type="match status" value="1"/>
</dbReference>
<evidence type="ECO:0000256" key="3">
    <source>
        <dbReference type="ARBA" id="ARBA00022679"/>
    </source>
</evidence>
<evidence type="ECO:0000313" key="8">
    <source>
        <dbReference type="Proteomes" id="UP000822688"/>
    </source>
</evidence>
<accession>A0A8T0HNX3</accession>
<sequence>MDNLVQKIQELKRDAQTLLVQEKRRRSPRHCSATPGGSELLDDGCKNSPVRKKPQAKEKSAASQEPDDVGDGDWLREFKTEAGTWTGKKLVVLSLFDGIGGVWAALKRMEIPFDGYSSEVSAPAVEVVKARFPEVKHLGDVTKLQRSAIRGGVDLLVGGFPCQDLSCMGKREGLHGQRSRLFFDLLKVTKAFQPKWFLVENVASMSWIDRLEISKYLGVRPLELDSIELTPTRRRRLYWTNIPHPSKLPQVRDHPSTSVQSCLQNAVALEQKTGVVLSTNFSKGNSCQLELVMDTGTQSLRSINHNELELLMGYPSCHTGVLVNPGANSPSRIFPLMKGKNGKGARGGRKVSQGAGENVEKVPLKAAVRWQLLGNTFSVQVIAYLLSPLLNKPVRDLGQQVQIPWSTAEEECSVMEVDEIWALFNEDERPNWYAIIVRRTGDRFSKPQKADPGARIVKLLPLFVEMQYLELTPAYSVNEGDRWNPLRGTGVYEARKAIDTQDSWTYFSHRVTSFIQADNKVLIFPGKDEVWTVYCQKMWSPFFVYVKESTMSLKTLDSVRPNAEGFMAECYLVIKTGEHEIYRITEKVLELKDLSVFCFQVPYLFEQQANLLKIVLGTGGRKNKKVQAKVRKIMKERKTKLEEKGSSSNENEEVEEDKESEEFGELAQDVADASEIPLNIAEEQSIELEIL</sequence>
<evidence type="ECO:0000256" key="2">
    <source>
        <dbReference type="ARBA" id="ARBA00022603"/>
    </source>
</evidence>
<comment type="caution">
    <text evidence="7">The sequence shown here is derived from an EMBL/GenBank/DDBJ whole genome shotgun (WGS) entry which is preliminary data.</text>
</comment>
<organism evidence="7 8">
    <name type="scientific">Ceratodon purpureus</name>
    <name type="common">Fire moss</name>
    <name type="synonym">Dicranum purpureum</name>
    <dbReference type="NCBI Taxonomy" id="3225"/>
    <lineage>
        <taxon>Eukaryota</taxon>
        <taxon>Viridiplantae</taxon>
        <taxon>Streptophyta</taxon>
        <taxon>Embryophyta</taxon>
        <taxon>Bryophyta</taxon>
        <taxon>Bryophytina</taxon>
        <taxon>Bryopsida</taxon>
        <taxon>Dicranidae</taxon>
        <taxon>Pseudoditrichales</taxon>
        <taxon>Ditrichaceae</taxon>
        <taxon>Ceratodon</taxon>
    </lineage>
</organism>
<dbReference type="EC" id="2.1.1.37" evidence="1"/>
<evidence type="ECO:0000256" key="6">
    <source>
        <dbReference type="SAM" id="MobiDB-lite"/>
    </source>
</evidence>
<keyword evidence="4 5" id="KW-0949">S-adenosyl-L-methionine</keyword>
<dbReference type="InterPro" id="IPR050390">
    <property type="entry name" value="C5-Methyltransferase"/>
</dbReference>
<feature type="active site" evidence="5">
    <location>
        <position position="162"/>
    </location>
</feature>
<dbReference type="GO" id="GO:0003886">
    <property type="term" value="F:DNA (cytosine-5-)-methyltransferase activity"/>
    <property type="evidence" value="ECO:0007669"/>
    <property type="project" value="UniProtKB-EC"/>
</dbReference>
<evidence type="ECO:0000313" key="7">
    <source>
        <dbReference type="EMBL" id="KAG0572572.1"/>
    </source>
</evidence>
<dbReference type="GO" id="GO:0032259">
    <property type="term" value="P:methylation"/>
    <property type="evidence" value="ECO:0007669"/>
    <property type="project" value="UniProtKB-KW"/>
</dbReference>
<evidence type="ECO:0000256" key="1">
    <source>
        <dbReference type="ARBA" id="ARBA00011975"/>
    </source>
</evidence>
<keyword evidence="3 5" id="KW-0808">Transferase</keyword>
<reference evidence="7" key="1">
    <citation type="submission" date="2020-06" db="EMBL/GenBank/DDBJ databases">
        <title>WGS assembly of Ceratodon purpureus strain R40.</title>
        <authorList>
            <person name="Carey S.B."/>
            <person name="Jenkins J."/>
            <person name="Shu S."/>
            <person name="Lovell J.T."/>
            <person name="Sreedasyam A."/>
            <person name="Maumus F."/>
            <person name="Tiley G.P."/>
            <person name="Fernandez-Pozo N."/>
            <person name="Barry K."/>
            <person name="Chen C."/>
            <person name="Wang M."/>
            <person name="Lipzen A."/>
            <person name="Daum C."/>
            <person name="Saski C.A."/>
            <person name="Payton A.C."/>
            <person name="Mcbreen J.C."/>
            <person name="Conrad R.E."/>
            <person name="Kollar L.M."/>
            <person name="Olsson S."/>
            <person name="Huttunen S."/>
            <person name="Landis J.B."/>
            <person name="Wickett N.J."/>
            <person name="Johnson M.G."/>
            <person name="Rensing S.A."/>
            <person name="Grimwood J."/>
            <person name="Schmutz J."/>
            <person name="Mcdaniel S.F."/>
        </authorList>
    </citation>
    <scope>NUCLEOTIDE SEQUENCE</scope>
    <source>
        <strain evidence="7">R40</strain>
    </source>
</reference>
<keyword evidence="8" id="KW-1185">Reference proteome</keyword>
<proteinExistence type="inferred from homology"/>
<dbReference type="InterPro" id="IPR029063">
    <property type="entry name" value="SAM-dependent_MTases_sf"/>
</dbReference>
<evidence type="ECO:0000256" key="4">
    <source>
        <dbReference type="ARBA" id="ARBA00022691"/>
    </source>
</evidence>
<evidence type="ECO:0000256" key="5">
    <source>
        <dbReference type="PROSITE-ProRule" id="PRU01016"/>
    </source>
</evidence>
<feature type="compositionally biased region" description="Acidic residues" evidence="6">
    <location>
        <begin position="650"/>
        <end position="664"/>
    </location>
</feature>
<dbReference type="AlphaFoldDB" id="A0A8T0HNX3"/>
<keyword evidence="2 5" id="KW-0489">Methyltransferase</keyword>
<dbReference type="SUPFAM" id="SSF53335">
    <property type="entry name" value="S-adenosyl-L-methionine-dependent methyltransferases"/>
    <property type="match status" value="1"/>
</dbReference>
<dbReference type="Gene3D" id="3.40.50.150">
    <property type="entry name" value="Vaccinia Virus protein VP39"/>
    <property type="match status" value="1"/>
</dbReference>
<name>A0A8T0HNX3_CERPU</name>
<dbReference type="GO" id="GO:0005634">
    <property type="term" value="C:nucleus"/>
    <property type="evidence" value="ECO:0007669"/>
    <property type="project" value="TreeGrafter"/>
</dbReference>
<feature type="region of interest" description="Disordered" evidence="6">
    <location>
        <begin position="639"/>
        <end position="666"/>
    </location>
</feature>
<dbReference type="PANTHER" id="PTHR23068">
    <property type="entry name" value="DNA CYTOSINE-5- -METHYLTRANSFERASE 3-RELATED"/>
    <property type="match status" value="1"/>
</dbReference>
<feature type="region of interest" description="Disordered" evidence="6">
    <location>
        <begin position="19"/>
        <end position="73"/>
    </location>
</feature>
<gene>
    <name evidence="7" type="ORF">KC19_VG106600</name>
</gene>
<dbReference type="EMBL" id="CM026426">
    <property type="protein sequence ID" value="KAG0572572.1"/>
    <property type="molecule type" value="Genomic_DNA"/>
</dbReference>
<dbReference type="Proteomes" id="UP000822688">
    <property type="component" value="Chromosome V"/>
</dbReference>
<dbReference type="Pfam" id="PF00145">
    <property type="entry name" value="DNA_methylase"/>
    <property type="match status" value="1"/>
</dbReference>
<dbReference type="InterPro" id="IPR018117">
    <property type="entry name" value="C5_DNA_meth_AS"/>
</dbReference>
<comment type="similarity">
    <text evidence="5">Belongs to the class I-like SAM-binding methyltransferase superfamily. C5-methyltransferase family.</text>
</comment>
<dbReference type="InterPro" id="IPR001525">
    <property type="entry name" value="C5_MeTfrase"/>
</dbReference>
<protein>
    <recommendedName>
        <fullName evidence="1">DNA (cytosine-5-)-methyltransferase</fullName>
        <ecNumber evidence="1">2.1.1.37</ecNumber>
    </recommendedName>
</protein>
<dbReference type="PROSITE" id="PS00094">
    <property type="entry name" value="C5_MTASE_1"/>
    <property type="match status" value="1"/>
</dbReference>
<dbReference type="PROSITE" id="PS51679">
    <property type="entry name" value="SAM_MT_C5"/>
    <property type="match status" value="1"/>
</dbReference>